<dbReference type="EMBL" id="KX349263">
    <property type="protein sequence ID" value="AOO05619.1"/>
    <property type="molecule type" value="Genomic_DNA"/>
</dbReference>
<dbReference type="Proteomes" id="UP000219823">
    <property type="component" value="Segment"/>
</dbReference>
<dbReference type="EMBL" id="KX349227">
    <property type="protein sequence ID" value="AON97913.1"/>
    <property type="molecule type" value="Genomic_DNA"/>
</dbReference>
<evidence type="ECO:0000313" key="18">
    <source>
        <dbReference type="EMBL" id="AOO03480.1"/>
    </source>
</evidence>
<dbReference type="EMBL" id="KX349281">
    <property type="protein sequence ID" value="AOO09477.1"/>
    <property type="molecule type" value="Genomic_DNA"/>
</dbReference>
<dbReference type="EMBL" id="KX349269">
    <property type="protein sequence ID" value="AOO06902.1"/>
    <property type="molecule type" value="Genomic_DNA"/>
</dbReference>
<dbReference type="Proteomes" id="UP000220231">
    <property type="component" value="Segment"/>
</dbReference>
<dbReference type="Proteomes" id="UP000220968">
    <property type="component" value="Segment"/>
</dbReference>
<dbReference type="Proteomes" id="UP000219810">
    <property type="component" value="Segment"/>
</dbReference>
<dbReference type="EMBL" id="KX349235">
    <property type="protein sequence ID" value="AON99630.1"/>
    <property type="molecule type" value="Genomic_DNA"/>
</dbReference>
<dbReference type="Proteomes" id="UP000220657">
    <property type="component" value="Segment"/>
</dbReference>
<dbReference type="Proteomes" id="UP000220420">
    <property type="component" value="Segment"/>
</dbReference>
<dbReference type="Proteomes" id="UP000220745">
    <property type="component" value="Segment"/>
</dbReference>
<feature type="compositionally biased region" description="Polar residues" evidence="1">
    <location>
        <begin position="1"/>
        <end position="10"/>
    </location>
</feature>
<dbReference type="EMBL" id="KX349279">
    <property type="protein sequence ID" value="AOO09048.1"/>
    <property type="molecule type" value="Genomic_DNA"/>
</dbReference>
<evidence type="ECO:0000313" key="39">
    <source>
        <dbReference type="Proteomes" id="UP000220999"/>
    </source>
</evidence>
<dbReference type="EMBL" id="KX349277">
    <property type="protein sequence ID" value="AOO08619.1"/>
    <property type="molecule type" value="Genomic_DNA"/>
</dbReference>
<evidence type="ECO:0000313" key="16">
    <source>
        <dbReference type="EMBL" id="AOO02624.1"/>
    </source>
</evidence>
<dbReference type="EMBL" id="KX349267">
    <property type="protein sequence ID" value="AOO06474.1"/>
    <property type="molecule type" value="Genomic_DNA"/>
</dbReference>
<dbReference type="Proteomes" id="UP000220257">
    <property type="component" value="Genome"/>
</dbReference>
<dbReference type="Proteomes" id="UP000220587">
    <property type="component" value="Segment"/>
</dbReference>
<dbReference type="EMBL" id="KX349270">
    <property type="protein sequence ID" value="AOO07116.1"/>
    <property type="molecule type" value="Genomic_DNA"/>
</dbReference>
<accession>A0A1D7RCQ4</accession>
<evidence type="ECO:0000313" key="13">
    <source>
        <dbReference type="EMBL" id="AOO01769.1"/>
    </source>
</evidence>
<evidence type="ECO:0000313" key="11">
    <source>
        <dbReference type="EMBL" id="AOO00913.1"/>
    </source>
</evidence>
<dbReference type="Proteomes" id="UP000219893">
    <property type="component" value="Segment"/>
</dbReference>
<dbReference type="Proteomes" id="UP000220787">
    <property type="component" value="Segment"/>
</dbReference>
<dbReference type="Proteomes" id="UP000220628">
    <property type="component" value="Segment"/>
</dbReference>
<organism evidence="7 39">
    <name type="scientific">Synechococcus phage S-RIM2</name>
    <dbReference type="NCBI Taxonomy" id="687800"/>
    <lineage>
        <taxon>Viruses</taxon>
        <taxon>Duplodnaviria</taxon>
        <taxon>Heunggongvirae</taxon>
        <taxon>Uroviricota</taxon>
        <taxon>Caudoviricetes</taxon>
        <taxon>Pantevenvirales</taxon>
        <taxon>Kyanoviridae</taxon>
        <taxon>Nerrivikvirus</taxon>
        <taxon>Nerrivikvirus srim2</taxon>
    </lineage>
</organism>
<dbReference type="Proteomes" id="UP000220975">
    <property type="component" value="Segment"/>
</dbReference>
<dbReference type="EMBL" id="KX349262">
    <property type="protein sequence ID" value="AOO05405.1"/>
    <property type="molecule type" value="Genomic_DNA"/>
</dbReference>
<dbReference type="EMBL" id="KX349243">
    <property type="protein sequence ID" value="AOO01341.1"/>
    <property type="molecule type" value="Genomic_DNA"/>
</dbReference>
<sequence>MSNQTPSLGSPSDPRNEEDYDTWEYGTEPVPGDHTWANDVYLDAAEKGWDDLMDKADQPSNPFAEDLWEMEKKKARQQEERNTRHSVDKGEEFIKSGMTLITDVESDRYLRKPKTVSD</sequence>
<evidence type="ECO:0000313" key="15">
    <source>
        <dbReference type="EMBL" id="AOO02197.1"/>
    </source>
</evidence>
<evidence type="ECO:0000313" key="30">
    <source>
        <dbReference type="EMBL" id="AOO08619.1"/>
    </source>
</evidence>
<evidence type="ECO:0000313" key="37">
    <source>
        <dbReference type="Proteomes" id="UP000219792"/>
    </source>
</evidence>
<reference evidence="37 38" key="1">
    <citation type="journal article" date="2016" name="Environ. Microbiol.">
        <title>Genomic diversification of marine cyanophages into stable ecotypes.</title>
        <authorList>
            <person name="Marston M.F."/>
            <person name="Martiny J.B."/>
        </authorList>
    </citation>
    <scope>NUCLEOTIDE SEQUENCE [LARGE SCALE GENOMIC DNA]</scope>
    <source>
        <strain evidence="2">Fa_02_0709</strain>
        <strain evidence="3">Fa_10_0709</strain>
        <strain evidence="4">Fa_24_0709</strain>
        <strain evidence="5">LIS_02_1013</strain>
        <strain evidence="6">LIS_06_1010</strain>
        <strain evidence="7">LIS_11_1010</strain>
        <strain evidence="8">LIS_14_1013</strain>
        <strain evidence="9">Np_01_1112</strain>
        <strain evidence="10">Np_03_0709</strain>
        <strain evidence="11">Np_04_1112</strain>
        <strain evidence="12">Np_11_1112</strain>
        <strain evidence="13">Np_14_0912</strain>
        <strain evidence="14">Np_15_0709</strain>
        <strain evidence="15">Np_15_1112</strain>
        <strain evidence="16">Np_20_0912</strain>
        <strain evidence="17">Np_24_1112</strain>
        <strain evidence="18">Np_33_0912</strain>
        <strain evidence="19">RW_01_0709</strain>
        <strain evidence="20">RW_08_1112</strain>
        <strain evidence="21">RW_12_0113</strain>
        <strain evidence="22">RW_12_0709</strain>
        <strain evidence="23">RW_14_1112</strain>
        <strain evidence="24">RW_26_0905</strain>
        <strain evidence="25">RW_29_1112</strain>
        <strain evidence="26">RW_34_0905</strain>
        <strain evidence="27">RW_40_1112</strain>
        <strain evidence="28">W1_08_0709</strain>
        <strain evidence="29">W1_09_0709</strain>
        <strain evidence="30">W1_12_0909</strain>
        <strain evidence="31">W1_13_0709</strain>
        <strain evidence="32">W1_16_0709</strain>
        <strain evidence="33">W2_02_0709</strain>
        <strain evidence="34">W2_13_0910</strain>
        <strain evidence="35">W2_32_0910</strain>
        <strain evidence="36">W2_39_0910</strain>
    </source>
</reference>
<dbReference type="Proteomes" id="UP000220171">
    <property type="component" value="Segment"/>
</dbReference>
<dbReference type="EMBL" id="KX349233">
    <property type="protein sequence ID" value="AON99201.1"/>
    <property type="molecule type" value="Genomic_DNA"/>
</dbReference>
<dbReference type="Proteomes" id="UP000220874">
    <property type="component" value="Segment"/>
</dbReference>
<evidence type="ECO:0000313" key="26">
    <source>
        <dbReference type="EMBL" id="AOO06902.1"/>
    </source>
</evidence>
<evidence type="ECO:0000313" key="24">
    <source>
        <dbReference type="EMBL" id="AOO06260.1"/>
    </source>
</evidence>
<evidence type="ECO:0000313" key="3">
    <source>
        <dbReference type="EMBL" id="AON97913.1"/>
    </source>
</evidence>
<dbReference type="Proteomes" id="UP000219866">
    <property type="component" value="Segment"/>
</dbReference>
<evidence type="ECO:0000313" key="6">
    <source>
        <dbReference type="EMBL" id="AON98773.1"/>
    </source>
</evidence>
<evidence type="ECO:0000313" key="19">
    <source>
        <dbReference type="EMBL" id="AOO03908.1"/>
    </source>
</evidence>
<dbReference type="Proteomes" id="UP000220878">
    <property type="component" value="Genome"/>
</dbReference>
<dbReference type="EMBL" id="KX349246">
    <property type="protein sequence ID" value="AOO01983.1"/>
    <property type="molecule type" value="Genomic_DNA"/>
</dbReference>
<proteinExistence type="predicted"/>
<dbReference type="EMBL" id="KX349284">
    <property type="protein sequence ID" value="AOO10121.1"/>
    <property type="molecule type" value="Genomic_DNA"/>
</dbReference>
<dbReference type="EMBL" id="KX349266">
    <property type="protein sequence ID" value="AOO06260.1"/>
    <property type="molecule type" value="Genomic_DNA"/>
</dbReference>
<gene>
    <name evidence="2" type="ORF">Fa020709_186</name>
    <name evidence="3" type="ORF">Fa100709_186</name>
    <name evidence="4" type="ORF">Fa240709_186</name>
    <name evidence="5" type="ORF">LIS021013_187</name>
    <name evidence="6" type="ORF">LIS061010_188</name>
    <name evidence="7" type="ORF">LIS111010_186</name>
    <name evidence="8" type="ORF">LIS141013_186</name>
    <name evidence="9" type="ORF">Np011112_186</name>
    <name evidence="10" type="ORF">Np030709_186</name>
    <name evidence="11" type="ORF">Np041112_186</name>
    <name evidence="12" type="ORF">Np111112_187</name>
    <name evidence="13" type="ORF">Np140912_186</name>
    <name evidence="14" type="ORF">Np150709_186</name>
    <name evidence="15" type="ORF">Np151112_186</name>
    <name evidence="16" type="ORF">Np200912_186</name>
    <name evidence="17" type="ORF">Np241112_186</name>
    <name evidence="18" type="ORF">Np330912_186</name>
    <name evidence="19" type="ORF">RW010709_186</name>
    <name evidence="20" type="ORF">RW081112_185</name>
    <name evidence="21" type="ORF">RW120113_186</name>
    <name evidence="22" type="ORF">RW120709_186</name>
    <name evidence="23" type="ORF">RW141112_186</name>
    <name evidence="24" type="ORF">RW260905_185</name>
    <name evidence="25" type="ORF">RW291112_186</name>
    <name evidence="26" type="ORF">RW340905_186</name>
    <name evidence="27" type="ORF">RW401112_186</name>
    <name evidence="28" type="ORF">W1080709_187</name>
    <name evidence="29" type="ORF">W1090709_186</name>
    <name evidence="30" type="ORF">W1120909_187</name>
    <name evidence="31" type="ORF">W1130709_187</name>
    <name evidence="32" type="ORF">W1160709_186</name>
    <name evidence="33" type="ORF">W2020709_187</name>
    <name evidence="34" type="ORF">W2130910_186</name>
    <name evidence="35" type="ORF">W2320910_187</name>
    <name evidence="36" type="ORF">W2390910_187</name>
</gene>
<dbReference type="EMBL" id="KX349228">
    <property type="protein sequence ID" value="AON98127.1"/>
    <property type="molecule type" value="Genomic_DNA"/>
</dbReference>
<dbReference type="Proteomes" id="UP000220301">
    <property type="component" value="Segment"/>
</dbReference>
<dbReference type="Proteomes" id="UP000220477">
    <property type="component" value="Segment"/>
</dbReference>
<evidence type="ECO:0000313" key="35">
    <source>
        <dbReference type="EMBL" id="AOO09906.1"/>
    </source>
</evidence>
<evidence type="ECO:0000256" key="1">
    <source>
        <dbReference type="SAM" id="MobiDB-lite"/>
    </source>
</evidence>
<protein>
    <submittedName>
        <fullName evidence="7">Uncharacterized protein</fullName>
    </submittedName>
</protein>
<dbReference type="EMBL" id="KX349251">
    <property type="protein sequence ID" value="AOO03052.1"/>
    <property type="molecule type" value="Genomic_DNA"/>
</dbReference>
<dbReference type="Proteomes" id="UP000219847">
    <property type="component" value="Segment"/>
</dbReference>
<dbReference type="EMBL" id="KX349245">
    <property type="protein sequence ID" value="AOO01769.1"/>
    <property type="molecule type" value="Genomic_DNA"/>
</dbReference>
<dbReference type="EMBL" id="KX349241">
    <property type="protein sequence ID" value="AOO00913.1"/>
    <property type="molecule type" value="Genomic_DNA"/>
</dbReference>
<evidence type="ECO:0000313" key="22">
    <source>
        <dbReference type="EMBL" id="AOO05405.1"/>
    </source>
</evidence>
<evidence type="ECO:0000313" key="21">
    <source>
        <dbReference type="EMBL" id="AOO05191.1"/>
    </source>
</evidence>
<dbReference type="EMBL" id="KX349238">
    <property type="protein sequence ID" value="AOO00272.1"/>
    <property type="molecule type" value="Genomic_DNA"/>
</dbReference>
<dbReference type="Proteomes" id="UP000220326">
    <property type="component" value="Segment"/>
</dbReference>
<evidence type="ECO:0000313" key="2">
    <source>
        <dbReference type="EMBL" id="AON97699.1"/>
    </source>
</evidence>
<evidence type="ECO:0000313" key="23">
    <source>
        <dbReference type="EMBL" id="AOO05619.1"/>
    </source>
</evidence>
<dbReference type="Proteomes" id="UP000220813">
    <property type="component" value="Segment"/>
</dbReference>
<dbReference type="EMBL" id="KX349275">
    <property type="protein sequence ID" value="AOO08190.1"/>
    <property type="molecule type" value="Genomic_DNA"/>
</dbReference>
<evidence type="ECO:0000313" key="34">
    <source>
        <dbReference type="EMBL" id="AOO09477.1"/>
    </source>
</evidence>
<evidence type="ECO:0000313" key="33">
    <source>
        <dbReference type="EMBL" id="AOO09263.1"/>
    </source>
</evidence>
<dbReference type="EMBL" id="KX349249">
    <property type="protein sequence ID" value="AOO02624.1"/>
    <property type="molecule type" value="Genomic_DNA"/>
</dbReference>
<evidence type="ECO:0000313" key="14">
    <source>
        <dbReference type="EMBL" id="AOO01983.1"/>
    </source>
</evidence>
<evidence type="ECO:0000313" key="12">
    <source>
        <dbReference type="EMBL" id="AOO01341.1"/>
    </source>
</evidence>
<dbReference type="Proteomes" id="UP000219973">
    <property type="component" value="Segment"/>
</dbReference>
<evidence type="ECO:0000313" key="31">
    <source>
        <dbReference type="EMBL" id="AOO08834.1"/>
    </source>
</evidence>
<evidence type="ECO:0000313" key="25">
    <source>
        <dbReference type="EMBL" id="AOO06474.1"/>
    </source>
</evidence>
<dbReference type="Proteomes" id="UP000220999">
    <property type="component" value="Segment"/>
</dbReference>
<dbReference type="EMBL" id="KX349231">
    <property type="protein sequence ID" value="AON98773.1"/>
    <property type="molecule type" value="Genomic_DNA"/>
</dbReference>
<dbReference type="Proteomes" id="UP000219918">
    <property type="component" value="Segment"/>
</dbReference>
<evidence type="ECO:0000313" key="28">
    <source>
        <dbReference type="EMBL" id="AOO08190.1"/>
    </source>
</evidence>
<dbReference type="Proteomes" id="UP000219978">
    <property type="component" value="Segment"/>
</dbReference>
<dbReference type="EMBL" id="KX349226">
    <property type="protein sequence ID" value="AON97699.1"/>
    <property type="molecule type" value="Genomic_DNA"/>
</dbReference>
<dbReference type="EMBL" id="KX349239">
    <property type="protein sequence ID" value="AOO00486.1"/>
    <property type="molecule type" value="Genomic_DNA"/>
</dbReference>
<dbReference type="EMBL" id="KX349283">
    <property type="protein sequence ID" value="AOO09906.1"/>
    <property type="molecule type" value="Genomic_DNA"/>
</dbReference>
<evidence type="ECO:0000313" key="8">
    <source>
        <dbReference type="EMBL" id="AON99630.1"/>
    </source>
</evidence>
<dbReference type="Proteomes" id="UP000219792">
    <property type="component" value="Segment"/>
</dbReference>
<evidence type="ECO:0000313" key="38">
    <source>
        <dbReference type="Proteomes" id="UP000219810"/>
    </source>
</evidence>
<dbReference type="EMBL" id="KX349255">
    <property type="protein sequence ID" value="AOO03908.1"/>
    <property type="molecule type" value="Genomic_DNA"/>
</dbReference>
<dbReference type="EMBL" id="KX349253">
    <property type="protein sequence ID" value="AOO03480.1"/>
    <property type="molecule type" value="Genomic_DNA"/>
</dbReference>
<dbReference type="Proteomes" id="UP000220212">
    <property type="component" value="Segment"/>
</dbReference>
<evidence type="ECO:0000313" key="4">
    <source>
        <dbReference type="EMBL" id="AON98127.1"/>
    </source>
</evidence>
<dbReference type="Proteomes" id="UP000220656">
    <property type="component" value="Segment"/>
</dbReference>
<dbReference type="Proteomes" id="UP000220274">
    <property type="component" value="Genome"/>
</dbReference>
<dbReference type="Proteomes" id="UP000229411">
    <property type="component" value="Segment"/>
</dbReference>
<dbReference type="EMBL" id="KX349247">
    <property type="protein sequence ID" value="AOO02197.1"/>
    <property type="molecule type" value="Genomic_DNA"/>
</dbReference>
<evidence type="ECO:0000313" key="29">
    <source>
        <dbReference type="EMBL" id="AOO08404.1"/>
    </source>
</evidence>
<dbReference type="EMBL" id="KX349276">
    <property type="protein sequence ID" value="AOO08404.1"/>
    <property type="molecule type" value="Genomic_DNA"/>
</dbReference>
<evidence type="ECO:0000313" key="9">
    <source>
        <dbReference type="EMBL" id="AOO00272.1"/>
    </source>
</evidence>
<dbReference type="Proteomes" id="UP000220556">
    <property type="component" value="Segment"/>
</dbReference>
<evidence type="ECO:0000313" key="32">
    <source>
        <dbReference type="EMBL" id="AOO09048.1"/>
    </source>
</evidence>
<dbReference type="EMBL" id="KX349278">
    <property type="protein sequence ID" value="AOO08834.1"/>
    <property type="molecule type" value="Genomic_DNA"/>
</dbReference>
<evidence type="ECO:0000313" key="27">
    <source>
        <dbReference type="EMBL" id="AOO07116.1"/>
    </source>
</evidence>
<evidence type="ECO:0000313" key="7">
    <source>
        <dbReference type="EMBL" id="AON99201.1"/>
    </source>
</evidence>
<dbReference type="EMBL" id="KX349261">
    <property type="protein sequence ID" value="AOO05191.1"/>
    <property type="molecule type" value="Genomic_DNA"/>
</dbReference>
<evidence type="ECO:0000313" key="20">
    <source>
        <dbReference type="EMBL" id="AOO04763.1"/>
    </source>
</evidence>
<dbReference type="Proteomes" id="UP000220084">
    <property type="component" value="Segment"/>
</dbReference>
<dbReference type="EMBL" id="KX349230">
    <property type="protein sequence ID" value="AON98557.1"/>
    <property type="molecule type" value="Genomic_DNA"/>
</dbReference>
<evidence type="ECO:0000313" key="17">
    <source>
        <dbReference type="EMBL" id="AOO03052.1"/>
    </source>
</evidence>
<name>A0A1D7RCQ4_9CAUD</name>
<dbReference type="EMBL" id="KX349259">
    <property type="protein sequence ID" value="AOO04763.1"/>
    <property type="molecule type" value="Genomic_DNA"/>
</dbReference>
<feature type="region of interest" description="Disordered" evidence="1">
    <location>
        <begin position="1"/>
        <end position="31"/>
    </location>
</feature>
<evidence type="ECO:0000313" key="10">
    <source>
        <dbReference type="EMBL" id="AOO00486.1"/>
    </source>
</evidence>
<dbReference type="EMBL" id="KX349280">
    <property type="protein sequence ID" value="AOO09263.1"/>
    <property type="molecule type" value="Genomic_DNA"/>
</dbReference>
<evidence type="ECO:0000313" key="5">
    <source>
        <dbReference type="EMBL" id="AON98557.1"/>
    </source>
</evidence>
<dbReference type="Proteomes" id="UP000220036">
    <property type="component" value="Segment"/>
</dbReference>
<dbReference type="Proteomes" id="UP000220287">
    <property type="component" value="Segment"/>
</dbReference>
<evidence type="ECO:0000313" key="36">
    <source>
        <dbReference type="EMBL" id="AOO10121.1"/>
    </source>
</evidence>